<keyword evidence="2" id="KW-1185">Reference proteome</keyword>
<accession>A6L9H6</accession>
<evidence type="ECO:0000313" key="1">
    <source>
        <dbReference type="EMBL" id="ABR42340.1"/>
    </source>
</evidence>
<reference evidence="1 2" key="1">
    <citation type="journal article" date="2007" name="PLoS Biol.">
        <title>Evolution of symbiotic bacteria in the distal human intestine.</title>
        <authorList>
            <person name="Xu J."/>
            <person name="Mahowald M.A."/>
            <person name="Ley R.E."/>
            <person name="Lozupone C.A."/>
            <person name="Hamady M."/>
            <person name="Martens E.C."/>
            <person name="Henrissat B."/>
            <person name="Coutinho P.M."/>
            <person name="Minx P."/>
            <person name="Latreille P."/>
            <person name="Cordum H."/>
            <person name="Van Brunt A."/>
            <person name="Kim K."/>
            <person name="Fulton R.S."/>
            <person name="Fulton L.A."/>
            <person name="Clifton S.W."/>
            <person name="Wilson R.K."/>
            <person name="Knight R.D."/>
            <person name="Gordon J.I."/>
        </authorList>
    </citation>
    <scope>NUCLEOTIDE SEQUENCE [LARGE SCALE GENOMIC DNA]</scope>
    <source>
        <strain evidence="2">ATCC 8503 / DSM 20701 / CIP 104284 / JCM 5825 / NCTC 11152</strain>
    </source>
</reference>
<evidence type="ECO:0008006" key="3">
    <source>
        <dbReference type="Google" id="ProtNLM"/>
    </source>
</evidence>
<evidence type="ECO:0000313" key="2">
    <source>
        <dbReference type="Proteomes" id="UP000000566"/>
    </source>
</evidence>
<proteinExistence type="predicted"/>
<dbReference type="RefSeq" id="WP_011966062.1">
    <property type="nucleotide sequence ID" value="NC_009615.1"/>
</dbReference>
<dbReference type="EMBL" id="CP000140">
    <property type="protein sequence ID" value="ABR42340.1"/>
    <property type="molecule type" value="Genomic_DNA"/>
</dbReference>
<dbReference type="KEGG" id="pdi:BDI_0564"/>
<dbReference type="Proteomes" id="UP000000566">
    <property type="component" value="Chromosome"/>
</dbReference>
<dbReference type="HOGENOM" id="CLU_820958_0_0_10"/>
<dbReference type="PaxDb" id="435591-BDI_0564"/>
<sequence>MDNTEIYSKRYTSSDKNALVSYIAKAYPSRKDLSSFIDFTLSYMPLGGEEMSLLIYRGQEIIGANMFLRTKARIGSEEQDIVWSYDTKVLDDYRQTDAGTLICGELFSIKNLFGAGLSQISIELQRRMRSKFIAKSVAFIRFNRYLLRYILVPFFPSARRPIVGDSSYPPEIKTRWGKFRRLDKAGDLRYPQGGYWNDGLIEFDRSVGFMDWRFFTLKDKYQVYALEVAGAGYDIYFACRQYDSFKGIPLLYVVDYRFAIGDEEGQNAIIKASLSLSRQMGFAGVYIRSSLPVFSQQLKRNAFGEKQGGADIVARFKPATQREYAVFHTSADSDMDFK</sequence>
<organism evidence="1 2">
    <name type="scientific">Parabacteroides distasonis (strain ATCC 8503 / DSM 20701 / CIP 104284 / JCM 5825 / NCTC 11152)</name>
    <dbReference type="NCBI Taxonomy" id="435591"/>
    <lineage>
        <taxon>Bacteria</taxon>
        <taxon>Pseudomonadati</taxon>
        <taxon>Bacteroidota</taxon>
        <taxon>Bacteroidia</taxon>
        <taxon>Bacteroidales</taxon>
        <taxon>Tannerellaceae</taxon>
        <taxon>Parabacteroides</taxon>
    </lineage>
</organism>
<dbReference type="STRING" id="435591.BDI_0564"/>
<dbReference type="BioCyc" id="PDIS435591:G1G5A-581-MONOMER"/>
<dbReference type="PATRIC" id="fig|435591.13.peg.550"/>
<dbReference type="AlphaFoldDB" id="A6L9H6"/>
<name>A6L9H6_PARD8</name>
<gene>
    <name evidence="1" type="ordered locus">BDI_0564</name>
</gene>
<protein>
    <recommendedName>
        <fullName evidence="3">GNAT family N-acetyltransferase</fullName>
    </recommendedName>
</protein>
<dbReference type="eggNOG" id="ENOG502ZSPP">
    <property type="taxonomic scope" value="Bacteria"/>
</dbReference>